<organism evidence="1 2">
    <name type="scientific">Streptomyces citrinus</name>
    <dbReference type="NCBI Taxonomy" id="3118173"/>
    <lineage>
        <taxon>Bacteria</taxon>
        <taxon>Bacillati</taxon>
        <taxon>Actinomycetota</taxon>
        <taxon>Actinomycetes</taxon>
        <taxon>Kitasatosporales</taxon>
        <taxon>Streptomycetaceae</taxon>
        <taxon>Streptomyces</taxon>
    </lineage>
</organism>
<evidence type="ECO:0000313" key="1">
    <source>
        <dbReference type="EMBL" id="WWQ62305.1"/>
    </source>
</evidence>
<gene>
    <name evidence="1" type="ORF">V2W30_02265</name>
</gene>
<dbReference type="EMBL" id="CP146022">
    <property type="protein sequence ID" value="WWQ62305.1"/>
    <property type="molecule type" value="Genomic_DNA"/>
</dbReference>
<accession>A0ACD5A5E4</accession>
<proteinExistence type="predicted"/>
<name>A0ACD5A5E4_9ACTN</name>
<dbReference type="Proteomes" id="UP001432251">
    <property type="component" value="Chromosome"/>
</dbReference>
<keyword evidence="2" id="KW-1185">Reference proteome</keyword>
<sequence>MLQGDLDFATAEQTLRAARELAAAVGWFVLDLTRVGRIEPVAADLVRALGEDLRGRGVRMVLADPDERQAMSRTSDEFPDLGRALESCEDALLVGLGLDPEAPVPLADCDLFGRADARLRAALAEAFDTRHLAAGRPSRPRAHRGPRCWNGSCSGTSSPAASPSAPTRRAPSWCAAPGPRAPARPSPRPTSRRASPARSSPSGTRCAAP</sequence>
<protein>
    <submittedName>
        <fullName evidence="1">STAS domain-containing protein</fullName>
    </submittedName>
</protein>
<evidence type="ECO:0000313" key="2">
    <source>
        <dbReference type="Proteomes" id="UP001432251"/>
    </source>
</evidence>
<reference evidence="1" key="1">
    <citation type="journal article" date="2025" name="Int. J. Syst. Evol. Microbiol.">
        <title>Streptomyces citrinus sp. nov., with yellow diffusible pigment.</title>
        <authorList>
            <person name="He Y."/>
            <person name="Yang E."/>
            <person name="Xu J."/>
            <person name="Sun Y."/>
            <person name="Sun L."/>
        </authorList>
    </citation>
    <scope>NUCLEOTIDE SEQUENCE</scope>
    <source>
        <strain evidence="1">Q6</strain>
    </source>
</reference>